<gene>
    <name evidence="2" type="ORF">ALP51_00830</name>
    <name evidence="1" type="ORF">ALP70_01862</name>
</gene>
<dbReference type="AlphaFoldDB" id="A0A3M5BCH3"/>
<name>A0A3M5BCH3_PSESS</name>
<dbReference type="Proteomes" id="UP000278180">
    <property type="component" value="Unassembled WGS sequence"/>
</dbReference>
<reference evidence="3 4" key="1">
    <citation type="submission" date="2018-08" db="EMBL/GenBank/DDBJ databases">
        <title>Recombination of ecologically and evolutionarily significant loci maintains genetic cohesion in the Pseudomonas syringae species complex.</title>
        <authorList>
            <person name="Dillon M."/>
            <person name="Thakur S."/>
            <person name="Almeida R.N.D."/>
            <person name="Weir B.S."/>
            <person name="Guttman D.S."/>
        </authorList>
    </citation>
    <scope>NUCLEOTIDE SEQUENCE [LARGE SCALE GENOMIC DNA]</scope>
    <source>
        <strain evidence="2 4">ICMP 13684</strain>
        <strain evidence="1 3">ICMP 13685</strain>
    </source>
</reference>
<proteinExistence type="predicted"/>
<sequence>MTDSTIQPEENLSFKEQYENAIDKSDHVPQSKIIGEFVLDALINSSGESQKIRELREQIKTAISNADDDAAHELMVELKTIKDAEQESAAALAEISSKFSISQILSSLRQDPAFQEIVYGLAFKVLSHSHQALTTPIGKTKTTRPKTEPKPPVTHTITKGDESVVVTMTRGPQKPSADKEFYALLGFSIHADESGKETIEPASFLLNDGTESNANKREIIAALTNRTAFEGVTITTN</sequence>
<comment type="caution">
    <text evidence="1">The sequence shown here is derived from an EMBL/GenBank/DDBJ whole genome shotgun (WGS) entry which is preliminary data.</text>
</comment>
<evidence type="ECO:0000313" key="2">
    <source>
        <dbReference type="EMBL" id="RMT17927.1"/>
    </source>
</evidence>
<dbReference type="RefSeq" id="WP_057454514.1">
    <property type="nucleotide sequence ID" value="NZ_RBTE01000590.1"/>
</dbReference>
<dbReference type="EMBL" id="RBTE01000590">
    <property type="protein sequence ID" value="RMT17927.1"/>
    <property type="molecule type" value="Genomic_DNA"/>
</dbReference>
<accession>A0A3M5BCH3</accession>
<evidence type="ECO:0000313" key="3">
    <source>
        <dbReference type="Proteomes" id="UP000269801"/>
    </source>
</evidence>
<dbReference type="EMBL" id="RBSL01000372">
    <property type="protein sequence ID" value="RMS22407.1"/>
    <property type="molecule type" value="Genomic_DNA"/>
</dbReference>
<organism evidence="1 3">
    <name type="scientific">Pseudomonas savastanoi</name>
    <name type="common">Pseudomonas syringae pv. savastanoi</name>
    <dbReference type="NCBI Taxonomy" id="29438"/>
    <lineage>
        <taxon>Bacteria</taxon>
        <taxon>Pseudomonadati</taxon>
        <taxon>Pseudomonadota</taxon>
        <taxon>Gammaproteobacteria</taxon>
        <taxon>Pseudomonadales</taxon>
        <taxon>Pseudomonadaceae</taxon>
        <taxon>Pseudomonas</taxon>
    </lineage>
</organism>
<evidence type="ECO:0000313" key="1">
    <source>
        <dbReference type="EMBL" id="RMS22407.1"/>
    </source>
</evidence>
<protein>
    <submittedName>
        <fullName evidence="1">Uncharacterized protein</fullName>
    </submittedName>
</protein>
<dbReference type="Proteomes" id="UP000269801">
    <property type="component" value="Unassembled WGS sequence"/>
</dbReference>
<evidence type="ECO:0000313" key="4">
    <source>
        <dbReference type="Proteomes" id="UP000278180"/>
    </source>
</evidence>